<dbReference type="Proteomes" id="UP000019489">
    <property type="component" value="Unassembled WGS sequence"/>
</dbReference>
<dbReference type="OrthoDB" id="3577600at2"/>
<evidence type="ECO:0000256" key="1">
    <source>
        <dbReference type="SAM" id="Phobius"/>
    </source>
</evidence>
<reference evidence="2 3" key="1">
    <citation type="submission" date="2013-08" db="EMBL/GenBank/DDBJ databases">
        <title>Intrasporangium oryzae NRRL B-24470.</title>
        <authorList>
            <person name="Liu H."/>
            <person name="Wang G."/>
        </authorList>
    </citation>
    <scope>NUCLEOTIDE SEQUENCE [LARGE SCALE GENOMIC DNA]</scope>
    <source>
        <strain evidence="2 3">NRRL B-24470</strain>
    </source>
</reference>
<keyword evidence="1" id="KW-1133">Transmembrane helix</keyword>
<gene>
    <name evidence="2" type="ORF">N865_12465</name>
</gene>
<feature type="transmembrane region" description="Helical" evidence="1">
    <location>
        <begin position="80"/>
        <end position="113"/>
    </location>
</feature>
<dbReference type="EMBL" id="AWSA01000016">
    <property type="protein sequence ID" value="EWT01855.1"/>
    <property type="molecule type" value="Genomic_DNA"/>
</dbReference>
<evidence type="ECO:0008006" key="4">
    <source>
        <dbReference type="Google" id="ProtNLM"/>
    </source>
</evidence>
<dbReference type="InterPro" id="IPR007403">
    <property type="entry name" value="DUF456"/>
</dbReference>
<dbReference type="PATRIC" id="fig|1386089.3.peg.1804"/>
<proteinExistence type="predicted"/>
<dbReference type="RefSeq" id="WP_051510390.1">
    <property type="nucleotide sequence ID" value="NZ_AWSA01000016.1"/>
</dbReference>
<sequence length="162" mass="16948">MITATNLVVLLMMLVGIVGIVVPVLPGLLLVWAGTLLWAVESQSTTGWVVLGVSSGLYAAGLAAQYLLPGRRMRAAGVETLTIGLALAVAVVGFFVIPVIGAPIGFVAAIYVIERVKYRDHGRARTATVQALKAVALNMGIELSTALAILTTWAIGVWVSRP</sequence>
<keyword evidence="3" id="KW-1185">Reference proteome</keyword>
<dbReference type="Pfam" id="PF04306">
    <property type="entry name" value="DUF456"/>
    <property type="match status" value="1"/>
</dbReference>
<comment type="caution">
    <text evidence="2">The sequence shown here is derived from an EMBL/GenBank/DDBJ whole genome shotgun (WGS) entry which is preliminary data.</text>
</comment>
<organism evidence="2 3">
    <name type="scientific">Intrasporangium oryzae NRRL B-24470</name>
    <dbReference type="NCBI Taxonomy" id="1386089"/>
    <lineage>
        <taxon>Bacteria</taxon>
        <taxon>Bacillati</taxon>
        <taxon>Actinomycetota</taxon>
        <taxon>Actinomycetes</taxon>
        <taxon>Micrococcales</taxon>
        <taxon>Intrasporangiaceae</taxon>
        <taxon>Intrasporangium</taxon>
    </lineage>
</organism>
<dbReference type="eggNOG" id="COG2839">
    <property type="taxonomic scope" value="Bacteria"/>
</dbReference>
<evidence type="ECO:0000313" key="2">
    <source>
        <dbReference type="EMBL" id="EWT01855.1"/>
    </source>
</evidence>
<evidence type="ECO:0000313" key="3">
    <source>
        <dbReference type="Proteomes" id="UP000019489"/>
    </source>
</evidence>
<accession>W9G743</accession>
<name>W9G743_9MICO</name>
<keyword evidence="1" id="KW-0472">Membrane</keyword>
<feature type="transmembrane region" description="Helical" evidence="1">
    <location>
        <begin position="135"/>
        <end position="159"/>
    </location>
</feature>
<feature type="transmembrane region" description="Helical" evidence="1">
    <location>
        <begin position="7"/>
        <end position="40"/>
    </location>
</feature>
<keyword evidence="1" id="KW-0812">Transmembrane</keyword>
<protein>
    <recommendedName>
        <fullName evidence="4">DUF456 domain-containing protein</fullName>
    </recommendedName>
</protein>
<feature type="transmembrane region" description="Helical" evidence="1">
    <location>
        <begin position="46"/>
        <end position="68"/>
    </location>
</feature>
<dbReference type="AlphaFoldDB" id="W9G743"/>